<feature type="transmembrane region" description="Helical" evidence="1">
    <location>
        <begin position="30"/>
        <end position="57"/>
    </location>
</feature>
<evidence type="ECO:0000313" key="2">
    <source>
        <dbReference type="EMBL" id="MCI04569.1"/>
    </source>
</evidence>
<keyword evidence="1" id="KW-0472">Membrane</keyword>
<evidence type="ECO:0000313" key="3">
    <source>
        <dbReference type="Proteomes" id="UP000265520"/>
    </source>
</evidence>
<evidence type="ECO:0000256" key="1">
    <source>
        <dbReference type="SAM" id="Phobius"/>
    </source>
</evidence>
<keyword evidence="1" id="KW-0812">Transmembrane</keyword>
<dbReference type="AlphaFoldDB" id="A0A392NZH2"/>
<feature type="non-terminal residue" evidence="2">
    <location>
        <position position="1"/>
    </location>
</feature>
<feature type="transmembrane region" description="Helical" evidence="1">
    <location>
        <begin position="6"/>
        <end position="23"/>
    </location>
</feature>
<protein>
    <submittedName>
        <fullName evidence="2">Uncharacterized protein</fullName>
    </submittedName>
</protein>
<reference evidence="2 3" key="1">
    <citation type="journal article" date="2018" name="Front. Plant Sci.">
        <title>Red Clover (Trifolium pratense) and Zigzag Clover (T. medium) - A Picture of Genomic Similarities and Differences.</title>
        <authorList>
            <person name="Dluhosova J."/>
            <person name="Istvanek J."/>
            <person name="Nedelnik J."/>
            <person name="Repkova J."/>
        </authorList>
    </citation>
    <scope>NUCLEOTIDE SEQUENCE [LARGE SCALE GENOMIC DNA]</scope>
    <source>
        <strain evidence="3">cv. 10/8</strain>
        <tissue evidence="2">Leaf</tissue>
    </source>
</reference>
<keyword evidence="3" id="KW-1185">Reference proteome</keyword>
<keyword evidence="1" id="KW-1133">Transmembrane helix</keyword>
<sequence length="105" mass="11407">TTSKPQLGSIVVSFAATCFNLHATACRRLFLFKLAVVGPFGFTVESLCFVQVCLSLMRSVSVALLKIWDSPTMLTVARVVGYAFVTVLVVGFSAVLEEMRLLISD</sequence>
<feature type="transmembrane region" description="Helical" evidence="1">
    <location>
        <begin position="77"/>
        <end position="96"/>
    </location>
</feature>
<gene>
    <name evidence="2" type="ORF">A2U01_0025616</name>
</gene>
<dbReference type="EMBL" id="LXQA010055815">
    <property type="protein sequence ID" value="MCI04569.1"/>
    <property type="molecule type" value="Genomic_DNA"/>
</dbReference>
<accession>A0A392NZH2</accession>
<proteinExistence type="predicted"/>
<organism evidence="2 3">
    <name type="scientific">Trifolium medium</name>
    <dbReference type="NCBI Taxonomy" id="97028"/>
    <lineage>
        <taxon>Eukaryota</taxon>
        <taxon>Viridiplantae</taxon>
        <taxon>Streptophyta</taxon>
        <taxon>Embryophyta</taxon>
        <taxon>Tracheophyta</taxon>
        <taxon>Spermatophyta</taxon>
        <taxon>Magnoliopsida</taxon>
        <taxon>eudicotyledons</taxon>
        <taxon>Gunneridae</taxon>
        <taxon>Pentapetalae</taxon>
        <taxon>rosids</taxon>
        <taxon>fabids</taxon>
        <taxon>Fabales</taxon>
        <taxon>Fabaceae</taxon>
        <taxon>Papilionoideae</taxon>
        <taxon>50 kb inversion clade</taxon>
        <taxon>NPAAA clade</taxon>
        <taxon>Hologalegina</taxon>
        <taxon>IRL clade</taxon>
        <taxon>Trifolieae</taxon>
        <taxon>Trifolium</taxon>
    </lineage>
</organism>
<comment type="caution">
    <text evidence="2">The sequence shown here is derived from an EMBL/GenBank/DDBJ whole genome shotgun (WGS) entry which is preliminary data.</text>
</comment>
<dbReference type="Proteomes" id="UP000265520">
    <property type="component" value="Unassembled WGS sequence"/>
</dbReference>
<name>A0A392NZH2_9FABA</name>